<dbReference type="PROSITE" id="PS51257">
    <property type="entry name" value="PROKAR_LIPOPROTEIN"/>
    <property type="match status" value="1"/>
</dbReference>
<evidence type="ECO:0000313" key="3">
    <source>
        <dbReference type="EMBL" id="PTQ90004.1"/>
    </source>
</evidence>
<dbReference type="OrthoDB" id="2527609at2"/>
<evidence type="ECO:0000259" key="2">
    <source>
        <dbReference type="Pfam" id="PF07603"/>
    </source>
</evidence>
<protein>
    <submittedName>
        <fullName evidence="3">Uncharacterized protein DUF1566</fullName>
    </submittedName>
</protein>
<evidence type="ECO:0000256" key="1">
    <source>
        <dbReference type="SAM" id="SignalP"/>
    </source>
</evidence>
<reference evidence="3 4" key="1">
    <citation type="submission" date="2018-04" db="EMBL/GenBank/DDBJ databases">
        <title>Genomic Encyclopedia of Archaeal and Bacterial Type Strains, Phase II (KMG-II): from individual species to whole genera.</title>
        <authorList>
            <person name="Goeker M."/>
        </authorList>
    </citation>
    <scope>NUCLEOTIDE SEQUENCE [LARGE SCALE GENOMIC DNA]</scope>
    <source>
        <strain evidence="3 4">DSM 5822</strain>
    </source>
</reference>
<feature type="chain" id="PRO_5015761433" evidence="1">
    <location>
        <begin position="26"/>
        <end position="347"/>
    </location>
</feature>
<comment type="caution">
    <text evidence="3">The sequence shown here is derived from an EMBL/GenBank/DDBJ whole genome shotgun (WGS) entry which is preliminary data.</text>
</comment>
<dbReference type="RefSeq" id="WP_107865009.1">
    <property type="nucleotide sequence ID" value="NZ_QAON01000004.1"/>
</dbReference>
<sequence length="347" mass="37431">MTRITLLVGLSALLLVACNENNTTAATPSTIPSVSAIQVPTKVFIGQPVTVSIIGSKLSPNSVNIETVACTDVAITQQSATVLRLTCTPQAQQVPSIQVKNTQGKLLLKQTFIADSLATNALNDTGVIDCQTETDIISLCAGSGLGEWSAWQQDANVGRDYQAQQGQLAKLGAGAAGFDFTKIDISGKPLAANATVWHCVRDNHTGLLWEAKTNDGGLEDYDNTYTWYNPDTAQNGGNFGLENGNKNTLTYIQAINQQGLCGYKDWRLPTAEQLQGLVHYGQSSPTIDTHYFPNTQSANYWTAETTGSSGQFAVVVMFEFGLVRSIAKNQRFSTNENYIRLVRAGHE</sequence>
<name>A0A2T5J0Z3_9GAMM</name>
<dbReference type="Proteomes" id="UP000244223">
    <property type="component" value="Unassembled WGS sequence"/>
</dbReference>
<dbReference type="AlphaFoldDB" id="A0A2T5J0Z3"/>
<accession>A0A2T5J0Z3</accession>
<gene>
    <name evidence="3" type="ORF">C8N29_10442</name>
</gene>
<evidence type="ECO:0000313" key="4">
    <source>
        <dbReference type="Proteomes" id="UP000244223"/>
    </source>
</evidence>
<keyword evidence="1" id="KW-0732">Signal</keyword>
<keyword evidence="4" id="KW-1185">Reference proteome</keyword>
<feature type="domain" description="Lcl C-terminal" evidence="2">
    <location>
        <begin position="199"/>
        <end position="343"/>
    </location>
</feature>
<feature type="signal peptide" evidence="1">
    <location>
        <begin position="1"/>
        <end position="25"/>
    </location>
</feature>
<dbReference type="InterPro" id="IPR011460">
    <property type="entry name" value="Lcl_C"/>
</dbReference>
<proteinExistence type="predicted"/>
<dbReference type="EMBL" id="QAON01000004">
    <property type="protein sequence ID" value="PTQ90004.1"/>
    <property type="molecule type" value="Genomic_DNA"/>
</dbReference>
<dbReference type="Pfam" id="PF07603">
    <property type="entry name" value="Lcl_C"/>
    <property type="match status" value="1"/>
</dbReference>
<organism evidence="3 4">
    <name type="scientific">Agitococcus lubricus</name>
    <dbReference type="NCBI Taxonomy" id="1077255"/>
    <lineage>
        <taxon>Bacteria</taxon>
        <taxon>Pseudomonadati</taxon>
        <taxon>Pseudomonadota</taxon>
        <taxon>Gammaproteobacteria</taxon>
        <taxon>Moraxellales</taxon>
        <taxon>Moraxellaceae</taxon>
        <taxon>Agitococcus</taxon>
    </lineage>
</organism>